<organism evidence="1">
    <name type="scientific">Rhizophora mucronata</name>
    <name type="common">Asiatic mangrove</name>
    <dbReference type="NCBI Taxonomy" id="61149"/>
    <lineage>
        <taxon>Eukaryota</taxon>
        <taxon>Viridiplantae</taxon>
        <taxon>Streptophyta</taxon>
        <taxon>Embryophyta</taxon>
        <taxon>Tracheophyta</taxon>
        <taxon>Spermatophyta</taxon>
        <taxon>Magnoliopsida</taxon>
        <taxon>eudicotyledons</taxon>
        <taxon>Gunneridae</taxon>
        <taxon>Pentapetalae</taxon>
        <taxon>rosids</taxon>
        <taxon>fabids</taxon>
        <taxon>Malpighiales</taxon>
        <taxon>Rhizophoraceae</taxon>
        <taxon>Rhizophora</taxon>
    </lineage>
</organism>
<accession>A0A2P2QC44</accession>
<reference evidence="1" key="1">
    <citation type="submission" date="2018-02" db="EMBL/GenBank/DDBJ databases">
        <title>Rhizophora mucronata_Transcriptome.</title>
        <authorList>
            <person name="Meera S.P."/>
            <person name="Sreeshan A."/>
            <person name="Augustine A."/>
        </authorList>
    </citation>
    <scope>NUCLEOTIDE SEQUENCE</scope>
    <source>
        <tissue evidence="1">Leaf</tissue>
    </source>
</reference>
<dbReference type="AlphaFoldDB" id="A0A2P2QC44"/>
<proteinExistence type="predicted"/>
<sequence>MGVRSCGVLSAWLLICQRRAGCTICFSDDDRV</sequence>
<dbReference type="EMBL" id="GGEC01084003">
    <property type="protein sequence ID" value="MBX64487.1"/>
    <property type="molecule type" value="Transcribed_RNA"/>
</dbReference>
<name>A0A2P2QC44_RHIMU</name>
<evidence type="ECO:0000313" key="1">
    <source>
        <dbReference type="EMBL" id="MBX64487.1"/>
    </source>
</evidence>
<protein>
    <submittedName>
        <fullName evidence="1">Uncharacterized protein</fullName>
    </submittedName>
</protein>